<dbReference type="PANTHER" id="PTHR36193:SF23">
    <property type="entry name" value="PHISTB DOMAIN-CONTAINING RESA-LIKE PROTEIN 1"/>
    <property type="match status" value="1"/>
</dbReference>
<dbReference type="InterPro" id="IPR019111">
    <property type="entry name" value="PRESA_N"/>
</dbReference>
<evidence type="ECO:0000256" key="1">
    <source>
        <dbReference type="SAM" id="MobiDB-lite"/>
    </source>
</evidence>
<evidence type="ECO:0000259" key="3">
    <source>
        <dbReference type="Pfam" id="PF09687"/>
    </source>
</evidence>
<reference evidence="4 5" key="1">
    <citation type="submission" date="2016-06" db="EMBL/GenBank/DDBJ databases">
        <authorList>
            <consortium name="Pathogen Informatics"/>
        </authorList>
    </citation>
    <scope>NUCLEOTIDE SEQUENCE [LARGE SCALE GENOMIC DNA]</scope>
</reference>
<keyword evidence="2" id="KW-1133">Transmembrane helix</keyword>
<dbReference type="EMBL" id="LT594626">
    <property type="protein sequence ID" value="SBT87297.1"/>
    <property type="molecule type" value="Genomic_DNA"/>
</dbReference>
<accession>A0A1D3JL14</accession>
<dbReference type="PROSITE" id="PS00018">
    <property type="entry name" value="EF_HAND_1"/>
    <property type="match status" value="1"/>
</dbReference>
<protein>
    <recommendedName>
        <fullName evidence="3">Plasmodium RESA N-terminal domain-containing protein</fullName>
    </recommendedName>
</protein>
<dbReference type="Pfam" id="PF09687">
    <property type="entry name" value="PRESAN"/>
    <property type="match status" value="1"/>
</dbReference>
<dbReference type="InterPro" id="IPR018247">
    <property type="entry name" value="EF_Hand_1_Ca_BS"/>
</dbReference>
<keyword evidence="2" id="KW-0472">Membrane</keyword>
<evidence type="ECO:0000256" key="2">
    <source>
        <dbReference type="SAM" id="Phobius"/>
    </source>
</evidence>
<feature type="compositionally biased region" description="Acidic residues" evidence="1">
    <location>
        <begin position="165"/>
        <end position="181"/>
    </location>
</feature>
<name>A0A1D3JL14_PLAMA</name>
<sequence>MKFFNRTAFFLTRTQLCGNKFNINNWGTPTSDEQKKSSKERDVFHFFLSRIFTLLQHIIIYLLVHVIHFYTGKENKNLELKLSNTYARNLSESFFKHRNGVRSLFKQGMRFGNEDSTLLFSDCTSPSSSENIVSCCKYEVVETILGDSKDSSDTTDKPYEVKVAEEDEYEDDSEDESGDQYEEEMIEVTDDYYDDDEGQSDDDSEEDYVTIISHNEDSESDGNVDRTENEDINKFENGSVIFNIEKDVNSSNLVTEEELNRKLKKINGNVDVNQMSTIWNDVSTIENKKYHDMTNSLWNWCELLALEYKIPEELILKEWKKVVDFTSDELLKKNFIDNNDFNELIKEGKIDYLDFIYFIKHKRKSWKKFIQKTEDVWRNTLDNNFRRIFSE</sequence>
<dbReference type="GeneID" id="39867199"/>
<feature type="domain" description="Plasmodium RESA N-terminal" evidence="3">
    <location>
        <begin position="255"/>
        <end position="377"/>
    </location>
</feature>
<keyword evidence="5" id="KW-1185">Reference proteome</keyword>
<dbReference type="VEuPathDB" id="PlasmoDB:PmUG01_05015700"/>
<feature type="transmembrane region" description="Helical" evidence="2">
    <location>
        <begin position="43"/>
        <end position="64"/>
    </location>
</feature>
<gene>
    <name evidence="4" type="primary">PmUG01_05015700</name>
    <name evidence="4" type="ORF">PMUG01_05015700</name>
</gene>
<proteinExistence type="predicted"/>
<feature type="region of interest" description="Disordered" evidence="1">
    <location>
        <begin position="147"/>
        <end position="181"/>
    </location>
</feature>
<dbReference type="RefSeq" id="XP_028860306.1">
    <property type="nucleotide sequence ID" value="XM_029003351.1"/>
</dbReference>
<dbReference type="Proteomes" id="UP000219813">
    <property type="component" value="Chromosome 5"/>
</dbReference>
<dbReference type="AlphaFoldDB" id="A0A1D3JL14"/>
<feature type="compositionally biased region" description="Basic and acidic residues" evidence="1">
    <location>
        <begin position="147"/>
        <end position="164"/>
    </location>
</feature>
<dbReference type="PANTHER" id="PTHR36193">
    <property type="entry name" value="PHISTB DOMAIN-CONTAINING RESA-LIKE PROTEIN 1"/>
    <property type="match status" value="1"/>
</dbReference>
<dbReference type="NCBIfam" id="TIGR01639">
    <property type="entry name" value="P_fal_TIGR01639"/>
    <property type="match status" value="1"/>
</dbReference>
<organism evidence="4 5">
    <name type="scientific">Plasmodium malariae</name>
    <dbReference type="NCBI Taxonomy" id="5858"/>
    <lineage>
        <taxon>Eukaryota</taxon>
        <taxon>Sar</taxon>
        <taxon>Alveolata</taxon>
        <taxon>Apicomplexa</taxon>
        <taxon>Aconoidasida</taxon>
        <taxon>Haemosporida</taxon>
        <taxon>Plasmodiidae</taxon>
        <taxon>Plasmodium</taxon>
        <taxon>Plasmodium (Plasmodium)</taxon>
    </lineage>
</organism>
<evidence type="ECO:0000313" key="5">
    <source>
        <dbReference type="Proteomes" id="UP000219813"/>
    </source>
</evidence>
<dbReference type="OMA" id="NWCELLA"/>
<evidence type="ECO:0000313" key="4">
    <source>
        <dbReference type="EMBL" id="SBT87297.1"/>
    </source>
</evidence>
<keyword evidence="2" id="KW-0812">Transmembrane</keyword>
<dbReference type="InterPro" id="IPR006526">
    <property type="entry name" value="Export_prot_PHISTa/b/c"/>
</dbReference>
<dbReference type="InterPro" id="IPR044885">
    <property type="entry name" value="PRESA_N_sf"/>
</dbReference>
<dbReference type="KEGG" id="pmal:PMUG01_05015700"/>
<dbReference type="Gene3D" id="6.10.280.180">
    <property type="entry name" value="Plasmodium RESA, N-terminal helical domain"/>
    <property type="match status" value="1"/>
</dbReference>
<dbReference type="OrthoDB" id="385508at2759"/>